<feature type="compositionally biased region" description="Low complexity" evidence="4">
    <location>
        <begin position="225"/>
        <end position="237"/>
    </location>
</feature>
<reference evidence="6" key="1">
    <citation type="submission" date="2019-10" db="EMBL/GenBank/DDBJ databases">
        <title>Bird 10,000 Genomes (B10K) Project - Family phase.</title>
        <authorList>
            <person name="Zhang G."/>
        </authorList>
    </citation>
    <scope>NUCLEOTIDE SEQUENCE</scope>
    <source>
        <strain evidence="6">B10K-DU-002-53</strain>
        <tissue evidence="6">Muscle</tissue>
    </source>
</reference>
<feature type="region of interest" description="Disordered" evidence="4">
    <location>
        <begin position="421"/>
        <end position="446"/>
    </location>
</feature>
<evidence type="ECO:0000313" key="7">
    <source>
        <dbReference type="Proteomes" id="UP000633448"/>
    </source>
</evidence>
<keyword evidence="7" id="KW-1185">Reference proteome</keyword>
<dbReference type="EMBL" id="WEKX01000686">
    <property type="protein sequence ID" value="NWI84638.1"/>
    <property type="molecule type" value="Genomic_DNA"/>
</dbReference>
<evidence type="ECO:0000256" key="2">
    <source>
        <dbReference type="ARBA" id="ARBA00023054"/>
    </source>
</evidence>
<evidence type="ECO:0000313" key="6">
    <source>
        <dbReference type="EMBL" id="NWI84638.1"/>
    </source>
</evidence>
<proteinExistence type="inferred from homology"/>
<dbReference type="Pfam" id="PF16034">
    <property type="entry name" value="JAKMIP_CC3"/>
    <property type="match status" value="1"/>
</dbReference>
<feature type="compositionally biased region" description="Basic and acidic residues" evidence="4">
    <location>
        <begin position="209"/>
        <end position="222"/>
    </location>
</feature>
<feature type="coiled-coil region" evidence="3">
    <location>
        <begin position="247"/>
        <end position="330"/>
    </location>
</feature>
<dbReference type="InterPro" id="IPR031994">
    <property type="entry name" value="JAKMIP_C"/>
</dbReference>
<dbReference type="GO" id="GO:0008017">
    <property type="term" value="F:microtubule binding"/>
    <property type="evidence" value="ECO:0007669"/>
    <property type="project" value="InterPro"/>
</dbReference>
<organism evidence="6 7">
    <name type="scientific">Pitta sordida</name>
    <name type="common">Hooded pitta</name>
    <dbReference type="NCBI Taxonomy" id="9163"/>
    <lineage>
        <taxon>Eukaryota</taxon>
        <taxon>Metazoa</taxon>
        <taxon>Chordata</taxon>
        <taxon>Craniata</taxon>
        <taxon>Vertebrata</taxon>
        <taxon>Euteleostomi</taxon>
        <taxon>Archelosauria</taxon>
        <taxon>Archosauria</taxon>
        <taxon>Dinosauria</taxon>
        <taxon>Saurischia</taxon>
        <taxon>Theropoda</taxon>
        <taxon>Coelurosauria</taxon>
        <taxon>Aves</taxon>
        <taxon>Neognathae</taxon>
        <taxon>Neoaves</taxon>
        <taxon>Telluraves</taxon>
        <taxon>Australaves</taxon>
        <taxon>Passeriformes</taxon>
        <taxon>Pittidae</taxon>
        <taxon>Pitta</taxon>
    </lineage>
</organism>
<evidence type="ECO:0000256" key="4">
    <source>
        <dbReference type="SAM" id="MobiDB-lite"/>
    </source>
</evidence>
<dbReference type="PANTHER" id="PTHR18935:SF9">
    <property type="entry name" value="JANUS KINASE AND MICROTUBULE-INTERACTING PROTEIN 3"/>
    <property type="match status" value="1"/>
</dbReference>
<protein>
    <submittedName>
        <fullName evidence="6">JKIP3 protein</fullName>
    </submittedName>
</protein>
<feature type="coiled-coil region" evidence="3">
    <location>
        <begin position="1"/>
        <end position="52"/>
    </location>
</feature>
<feature type="coiled-coil region" evidence="3">
    <location>
        <begin position="646"/>
        <end position="673"/>
    </location>
</feature>
<dbReference type="GO" id="GO:0019900">
    <property type="term" value="F:kinase binding"/>
    <property type="evidence" value="ECO:0007669"/>
    <property type="project" value="InterPro"/>
</dbReference>
<evidence type="ECO:0000256" key="3">
    <source>
        <dbReference type="SAM" id="Coils"/>
    </source>
</evidence>
<comment type="caution">
    <text evidence="6">The sequence shown here is derived from an EMBL/GenBank/DDBJ whole genome shotgun (WGS) entry which is preliminary data.</text>
</comment>
<feature type="region of interest" description="Disordered" evidence="4">
    <location>
        <begin position="208"/>
        <end position="245"/>
    </location>
</feature>
<accession>A0A851EWH0</accession>
<dbReference type="Proteomes" id="UP000633448">
    <property type="component" value="Unassembled WGS sequence"/>
</dbReference>
<feature type="non-terminal residue" evidence="6">
    <location>
        <position position="799"/>
    </location>
</feature>
<keyword evidence="2 3" id="KW-0175">Coiled coil</keyword>
<dbReference type="OrthoDB" id="6424487at2759"/>
<comment type="similarity">
    <text evidence="1">Belongs to the JAKMIP family.</text>
</comment>
<gene>
    <name evidence="6" type="primary">Jakmip3</name>
    <name evidence="6" type="ORF">PITSOR_R12082</name>
</gene>
<dbReference type="AlphaFoldDB" id="A0A851EWH0"/>
<feature type="non-terminal residue" evidence="6">
    <location>
        <position position="1"/>
    </location>
</feature>
<feature type="coiled-coil region" evidence="3">
    <location>
        <begin position="723"/>
        <end position="783"/>
    </location>
</feature>
<dbReference type="InterPro" id="IPR024836">
    <property type="entry name" value="JAKMIP"/>
</dbReference>
<sequence length="799" mass="93807">VSKLEREKNQEVKQIKEHEQHKSTVVVTELKVKLHEDKMKELQAVREALLRQHEAELLRVIKIKDNEIQRLQTLLNAVRDGGPDKVKTVMLTEAKEEAKKGFEVEKIKMQQEISELKGAKKQVEEALTMVIQADKMKAAEIRSVYHLHQEEITRIKRECEREIRRLMEEIKFKDRAVFVLERELGVRAGHAQRLQLQKEALDEQLSQLKESDRHLSSPKRELPYASGAGDASDHSGSPEQQLDEKDARRFQLKIAELSGIIRKLEDRNALLSEERNELLKRLREAESQYKPILDKNKRLSRKNEELSHALRRMENKLKFVTQENIAMRQRTGAIRRPSSLNDLDHSQEEREVDFLRLQVIEQQNIIDELSKTLETAGYVKSVMERDKLLRFRKQRKKMARIPKKPVVETFYGYDEEASLESDGSSISYHTDRTDQTPCTPEDDLEEGMAKEETELRFRQLTMEYQALQRAYALLQEQVGGTLDAEREVKTREQLQAEIYRSQAQIEDLEKALAEQGQDMKWIEEKQALYRRNQELLEKIKQMEAEEARLKHDVQDVKDQNELLEFRILELEERERRSPAINLHHGPFPEGKSPLQVYCEAEGVTDIVVAELMKKLDILGDNANLTNEEQVVVIQARTVLTLAEKWLQQIEVTESALQQKMLDLENEKELFSKQKGYLDDELDFRKQSLDQAHKQILELEAMLYDALQQEAGAKISELLSEEEKEKLKSAVEQWKRQVMSELRERDAQILRERMELIQHAQQRIKELEERIEGQKRQIKELEEKFLFLFLFFSLAFILWS</sequence>
<feature type="domain" description="Janus kinase and microtubule-interacting protein C-terminal" evidence="5">
    <location>
        <begin position="384"/>
        <end position="581"/>
    </location>
</feature>
<dbReference type="PANTHER" id="PTHR18935">
    <property type="entry name" value="GOLGIN SUBFAMILY A MEMBER 4-LIKE ISOFORM X1"/>
    <property type="match status" value="1"/>
</dbReference>
<feature type="coiled-coil region" evidence="3">
    <location>
        <begin position="450"/>
        <end position="573"/>
    </location>
</feature>
<evidence type="ECO:0000259" key="5">
    <source>
        <dbReference type="Pfam" id="PF16034"/>
    </source>
</evidence>
<name>A0A851EWH0_PITSO</name>
<evidence type="ECO:0000256" key="1">
    <source>
        <dbReference type="ARBA" id="ARBA00005239"/>
    </source>
</evidence>